<feature type="compositionally biased region" description="Low complexity" evidence="5">
    <location>
        <begin position="67"/>
        <end position="76"/>
    </location>
</feature>
<evidence type="ECO:0000256" key="2">
    <source>
        <dbReference type="ARBA" id="ARBA00022692"/>
    </source>
</evidence>
<evidence type="ECO:0000256" key="1">
    <source>
        <dbReference type="ARBA" id="ARBA00004194"/>
    </source>
</evidence>
<dbReference type="GO" id="GO:0000139">
    <property type="term" value="C:Golgi membrane"/>
    <property type="evidence" value="ECO:0007669"/>
    <property type="project" value="UniProtKB-SubCell"/>
</dbReference>
<dbReference type="Pfam" id="PF21729">
    <property type="entry name" value="IRX15_IRX15L_GXM"/>
    <property type="match status" value="1"/>
</dbReference>
<comment type="subcellular location">
    <subcellularLocation>
        <location evidence="1">Golgi apparatus membrane</location>
        <topology evidence="1">Single-pass membrane protein</topology>
    </subcellularLocation>
</comment>
<keyword evidence="4 6" id="KW-0472">Membrane</keyword>
<evidence type="ECO:0000313" key="8">
    <source>
        <dbReference type="Proteomes" id="UP000825729"/>
    </source>
</evidence>
<dbReference type="Proteomes" id="UP000825729">
    <property type="component" value="Unassembled WGS sequence"/>
</dbReference>
<comment type="caution">
    <text evidence="7">The sequence shown here is derived from an EMBL/GenBank/DDBJ whole genome shotgun (WGS) entry which is preliminary data.</text>
</comment>
<dbReference type="NCBIfam" id="TIGR01627">
    <property type="entry name" value="A_thal_3515"/>
    <property type="match status" value="1"/>
</dbReference>
<protein>
    <recommendedName>
        <fullName evidence="9">Polysaccharide biosynthesis domain-containing protein</fullName>
    </recommendedName>
</protein>
<dbReference type="GO" id="GO:0045492">
    <property type="term" value="P:xylan biosynthetic process"/>
    <property type="evidence" value="ECO:0007669"/>
    <property type="project" value="InterPro"/>
</dbReference>
<organism evidence="7 8">
    <name type="scientific">Aristolochia fimbriata</name>
    <name type="common">White veined hardy Dutchman's pipe vine</name>
    <dbReference type="NCBI Taxonomy" id="158543"/>
    <lineage>
        <taxon>Eukaryota</taxon>
        <taxon>Viridiplantae</taxon>
        <taxon>Streptophyta</taxon>
        <taxon>Embryophyta</taxon>
        <taxon>Tracheophyta</taxon>
        <taxon>Spermatophyta</taxon>
        <taxon>Magnoliopsida</taxon>
        <taxon>Magnoliidae</taxon>
        <taxon>Piperales</taxon>
        <taxon>Aristolochiaceae</taxon>
        <taxon>Aristolochia</taxon>
    </lineage>
</organism>
<evidence type="ECO:0000313" key="7">
    <source>
        <dbReference type="EMBL" id="KAG9445960.1"/>
    </source>
</evidence>
<dbReference type="InterPro" id="IPR006514">
    <property type="entry name" value="IRX15/GXM/AGM"/>
</dbReference>
<keyword evidence="8" id="KW-1185">Reference proteome</keyword>
<feature type="region of interest" description="Disordered" evidence="5">
    <location>
        <begin position="66"/>
        <end position="90"/>
    </location>
</feature>
<dbReference type="EMBL" id="JAINDJ010000005">
    <property type="protein sequence ID" value="KAG9445960.1"/>
    <property type="molecule type" value="Genomic_DNA"/>
</dbReference>
<accession>A0AAV7ECY1</accession>
<feature type="region of interest" description="Disordered" evidence="5">
    <location>
        <begin position="1"/>
        <end position="32"/>
    </location>
</feature>
<sequence>MRTEVGEAEAQRQRFSSTSPTRDHQTQMKTERETRPLLIKKLPFLLLLVLSAISILRFIRIATNTASSSSSSSSSSLTTPQSHERLNPITKLPLQRLDDLTPKELRLLTGLVSRRAPCNLLVFGIGSYSPLLVNLNSGGTTLFLEDDSEVIKWAGERIDSRYVHSVNYPSRAERAFELLREARANPACAPHPESPLSSSTCPLALTSLPDEVFRRRWDVVVVDGPRGDCPEAPGRMEVIYSTGVMSRAGKNMADVVVHDVDRMIEKWYSWEFLCQENMVAAKGKLWHFRGHGLEWEGGWYPPPLLQVVVILELWKLLGPCVFWFGLSHNTRKKLFEEMRNVGDAALPMH</sequence>
<keyword evidence="2 6" id="KW-0812">Transmembrane</keyword>
<name>A0AAV7ECY1_ARIFI</name>
<dbReference type="PANTHER" id="PTHR31444">
    <property type="entry name" value="OS11G0490100 PROTEIN"/>
    <property type="match status" value="1"/>
</dbReference>
<evidence type="ECO:0000256" key="3">
    <source>
        <dbReference type="ARBA" id="ARBA00022989"/>
    </source>
</evidence>
<evidence type="ECO:0008006" key="9">
    <source>
        <dbReference type="Google" id="ProtNLM"/>
    </source>
</evidence>
<proteinExistence type="predicted"/>
<gene>
    <name evidence="7" type="ORF">H6P81_012088</name>
</gene>
<evidence type="ECO:0000256" key="5">
    <source>
        <dbReference type="SAM" id="MobiDB-lite"/>
    </source>
</evidence>
<reference evidence="7 8" key="1">
    <citation type="submission" date="2021-07" db="EMBL/GenBank/DDBJ databases">
        <title>The Aristolochia fimbriata genome: insights into angiosperm evolution, floral development and chemical biosynthesis.</title>
        <authorList>
            <person name="Jiao Y."/>
        </authorList>
    </citation>
    <scope>NUCLEOTIDE SEQUENCE [LARGE SCALE GENOMIC DNA]</scope>
    <source>
        <strain evidence="7">IBCAS-2021</strain>
        <tissue evidence="7">Leaf</tissue>
    </source>
</reference>
<feature type="transmembrane region" description="Helical" evidence="6">
    <location>
        <begin position="42"/>
        <end position="59"/>
    </location>
</feature>
<dbReference type="AlphaFoldDB" id="A0AAV7ECY1"/>
<evidence type="ECO:0000256" key="4">
    <source>
        <dbReference type="ARBA" id="ARBA00023136"/>
    </source>
</evidence>
<feature type="compositionally biased region" description="Basic and acidic residues" evidence="5">
    <location>
        <begin position="1"/>
        <end position="12"/>
    </location>
</feature>
<keyword evidence="3 6" id="KW-1133">Transmembrane helix</keyword>
<evidence type="ECO:0000256" key="6">
    <source>
        <dbReference type="SAM" id="Phobius"/>
    </source>
</evidence>
<feature type="compositionally biased region" description="Basic and acidic residues" evidence="5">
    <location>
        <begin position="21"/>
        <end position="32"/>
    </location>
</feature>